<sequence length="159" mass="17769">MPDLALVVAVFAFAAVVHGQVMPGGVMKQDPNNPEYMKKAWKASITLNEESNFKYLMVPIKVVKADSQVVAGMKYTFEILFGQSECNKGDVKTSELATANCQLIPNGSRAVRCLTSSFLFETVVLVKYCILQLYKVELWEKPWEDFEAYTVSKIKDVSA</sequence>
<evidence type="ECO:0000259" key="5">
    <source>
        <dbReference type="SMART" id="SM00043"/>
    </source>
</evidence>
<dbReference type="AlphaFoldDB" id="A0A0D6LSA4"/>
<name>A0A0D6LSA4_9BILA</name>
<proteinExistence type="inferred from homology"/>
<evidence type="ECO:0000313" key="6">
    <source>
        <dbReference type="EMBL" id="EPB70527.1"/>
    </source>
</evidence>
<evidence type="ECO:0000256" key="4">
    <source>
        <dbReference type="SAM" id="SignalP"/>
    </source>
</evidence>
<evidence type="ECO:0000313" key="7">
    <source>
        <dbReference type="Proteomes" id="UP000054495"/>
    </source>
</evidence>
<dbReference type="SMART" id="SM00043">
    <property type="entry name" value="CY"/>
    <property type="match status" value="1"/>
</dbReference>
<dbReference type="GO" id="GO:0005737">
    <property type="term" value="C:cytoplasm"/>
    <property type="evidence" value="ECO:0007669"/>
    <property type="project" value="TreeGrafter"/>
</dbReference>
<feature type="chain" id="PRO_5018549412" evidence="4">
    <location>
        <begin position="20"/>
        <end position="159"/>
    </location>
</feature>
<dbReference type="GO" id="GO:0004869">
    <property type="term" value="F:cysteine-type endopeptidase inhibitor activity"/>
    <property type="evidence" value="ECO:0007669"/>
    <property type="project" value="UniProtKB-KW"/>
</dbReference>
<protein>
    <submittedName>
        <fullName evidence="6">Cystatin domain protein</fullName>
    </submittedName>
</protein>
<dbReference type="InterPro" id="IPR000010">
    <property type="entry name" value="Cystatin_dom"/>
</dbReference>
<keyword evidence="2" id="KW-0646">Protease inhibitor</keyword>
<dbReference type="SUPFAM" id="SSF54403">
    <property type="entry name" value="Cystatin/monellin"/>
    <property type="match status" value="1"/>
</dbReference>
<keyword evidence="7" id="KW-1185">Reference proteome</keyword>
<organism evidence="6 7">
    <name type="scientific">Ancylostoma ceylanicum</name>
    <dbReference type="NCBI Taxonomy" id="53326"/>
    <lineage>
        <taxon>Eukaryota</taxon>
        <taxon>Metazoa</taxon>
        <taxon>Ecdysozoa</taxon>
        <taxon>Nematoda</taxon>
        <taxon>Chromadorea</taxon>
        <taxon>Rhabditida</taxon>
        <taxon>Rhabditina</taxon>
        <taxon>Rhabditomorpha</taxon>
        <taxon>Strongyloidea</taxon>
        <taxon>Ancylostomatidae</taxon>
        <taxon>Ancylostomatinae</taxon>
        <taxon>Ancylostoma</taxon>
    </lineage>
</organism>
<dbReference type="Gene3D" id="3.10.450.10">
    <property type="match status" value="1"/>
</dbReference>
<feature type="signal peptide" evidence="4">
    <location>
        <begin position="1"/>
        <end position="19"/>
    </location>
</feature>
<evidence type="ECO:0000256" key="3">
    <source>
        <dbReference type="ARBA" id="ARBA00022704"/>
    </source>
</evidence>
<evidence type="ECO:0000256" key="2">
    <source>
        <dbReference type="ARBA" id="ARBA00022690"/>
    </source>
</evidence>
<evidence type="ECO:0000256" key="1">
    <source>
        <dbReference type="ARBA" id="ARBA00009403"/>
    </source>
</evidence>
<dbReference type="PANTHER" id="PTHR46186">
    <property type="entry name" value="CYSTATIN"/>
    <property type="match status" value="1"/>
</dbReference>
<comment type="similarity">
    <text evidence="1">Belongs to the cystatin family.</text>
</comment>
<gene>
    <name evidence="6" type="ORF">ANCCEY_10380</name>
</gene>
<keyword evidence="4" id="KW-0732">Signal</keyword>
<dbReference type="Pfam" id="PF00031">
    <property type="entry name" value="Cystatin"/>
    <property type="match status" value="1"/>
</dbReference>
<keyword evidence="3" id="KW-0789">Thiol protease inhibitor</keyword>
<accession>A0A0D6LSA4</accession>
<dbReference type="PANTHER" id="PTHR46186:SF2">
    <property type="entry name" value="CYSTATIN"/>
    <property type="match status" value="1"/>
</dbReference>
<dbReference type="Proteomes" id="UP000054495">
    <property type="component" value="Unassembled WGS sequence"/>
</dbReference>
<dbReference type="GO" id="GO:0031982">
    <property type="term" value="C:vesicle"/>
    <property type="evidence" value="ECO:0007669"/>
    <property type="project" value="TreeGrafter"/>
</dbReference>
<dbReference type="InterPro" id="IPR046350">
    <property type="entry name" value="Cystatin_sf"/>
</dbReference>
<dbReference type="CDD" id="cd00042">
    <property type="entry name" value="CY"/>
    <property type="match status" value="1"/>
</dbReference>
<feature type="domain" description="Cystatin" evidence="5">
    <location>
        <begin position="21"/>
        <end position="155"/>
    </location>
</feature>
<dbReference type="GO" id="GO:0005615">
    <property type="term" value="C:extracellular space"/>
    <property type="evidence" value="ECO:0007669"/>
    <property type="project" value="TreeGrafter"/>
</dbReference>
<dbReference type="EMBL" id="KE125183">
    <property type="protein sequence ID" value="EPB70527.1"/>
    <property type="molecule type" value="Genomic_DNA"/>
</dbReference>
<reference evidence="6 7" key="1">
    <citation type="submission" date="2013-05" db="EMBL/GenBank/DDBJ databases">
        <title>Draft genome of the parasitic nematode Anyclostoma ceylanicum.</title>
        <authorList>
            <person name="Mitreva M."/>
        </authorList>
    </citation>
    <scope>NUCLEOTIDE SEQUENCE [LARGE SCALE GENOMIC DNA]</scope>
</reference>